<evidence type="ECO:0000313" key="2">
    <source>
        <dbReference type="Proteomes" id="UP001652624"/>
    </source>
</evidence>
<gene>
    <name evidence="3" type="primary">LOC132540278</name>
</gene>
<dbReference type="Pfam" id="PF15229">
    <property type="entry name" value="POM121"/>
    <property type="match status" value="1"/>
</dbReference>
<dbReference type="RefSeq" id="XP_060053030.1">
    <property type="nucleotide sequence ID" value="XM_060197047.1"/>
</dbReference>
<accession>A0ABM3XW33</accession>
<dbReference type="GeneID" id="132540278"/>
<proteinExistence type="predicted"/>
<evidence type="ECO:0000256" key="1">
    <source>
        <dbReference type="SAM" id="MobiDB-lite"/>
    </source>
</evidence>
<sequence length="389" mass="42033">MGGYLSQPPPQPSPLVVLDGGPPDNPEHLGQAHLLPAAWSPYLAPRLWEELQPPSPRRRRGFRRRGAPVQRRGSPSLQARCLFLGVLASAARGGLQRKPALWDCGARMLCTSVVLRLASAKGKLLLRLALQHTVTCLWTSLCVYLPSPYVKEALARALEKPGPPSLQSDEHPGTQEESRLEPGGHRGGKTLGEHCGASDGSQRPKSAFRRLMVHGVLSSFEPRPGPLKRDVAAQRADSKARRPSHSGAVSFRGPRNAITSSYSSTRGLPTLGGSLERATESRGPASPRPPCTPRRAPRTSPPPRIPASAQPTPRPASDPPVLGSDAGRRSSPDQGSRPRRRRTCLLLPARREDALCLPLPPQLGYGVTPEDMDAERRAAIQMINRILEG</sequence>
<feature type="compositionally biased region" description="Polar residues" evidence="1">
    <location>
        <begin position="257"/>
        <end position="267"/>
    </location>
</feature>
<name>A0ABM3XW33_ERIEU</name>
<feature type="compositionally biased region" description="Basic and acidic residues" evidence="1">
    <location>
        <begin position="168"/>
        <end position="184"/>
    </location>
</feature>
<dbReference type="PANTHER" id="PTHR15566">
    <property type="entry name" value="POM121-LIKE"/>
    <property type="match status" value="1"/>
</dbReference>
<dbReference type="PANTHER" id="PTHR15566:SF9">
    <property type="entry name" value="LOC100125913 PROTEIN"/>
    <property type="match status" value="1"/>
</dbReference>
<feature type="region of interest" description="Disordered" evidence="1">
    <location>
        <begin position="160"/>
        <end position="204"/>
    </location>
</feature>
<dbReference type="InterPro" id="IPR043220">
    <property type="entry name" value="POM121-like_prot_1"/>
</dbReference>
<reference evidence="3" key="1">
    <citation type="submission" date="2025-08" db="UniProtKB">
        <authorList>
            <consortium name="RefSeq"/>
        </authorList>
    </citation>
    <scope>IDENTIFICATION</scope>
</reference>
<feature type="region of interest" description="Disordered" evidence="1">
    <location>
        <begin position="218"/>
        <end position="342"/>
    </location>
</feature>
<feature type="region of interest" description="Disordered" evidence="1">
    <location>
        <begin position="1"/>
        <end position="27"/>
    </location>
</feature>
<organism evidence="2 3">
    <name type="scientific">Erinaceus europaeus</name>
    <name type="common">Western European hedgehog</name>
    <dbReference type="NCBI Taxonomy" id="9365"/>
    <lineage>
        <taxon>Eukaryota</taxon>
        <taxon>Metazoa</taxon>
        <taxon>Chordata</taxon>
        <taxon>Craniata</taxon>
        <taxon>Vertebrata</taxon>
        <taxon>Euteleostomi</taxon>
        <taxon>Mammalia</taxon>
        <taxon>Eutheria</taxon>
        <taxon>Laurasiatheria</taxon>
        <taxon>Eulipotyphla</taxon>
        <taxon>Erinaceidae</taxon>
        <taxon>Erinaceinae</taxon>
        <taxon>Erinaceus</taxon>
    </lineage>
</organism>
<feature type="compositionally biased region" description="Basic and acidic residues" evidence="1">
    <location>
        <begin position="227"/>
        <end position="240"/>
    </location>
</feature>
<keyword evidence="2" id="KW-1185">Reference proteome</keyword>
<protein>
    <submittedName>
        <fullName evidence="3">Nuclear envelope pore membrane protein POM 121-like</fullName>
    </submittedName>
</protein>
<dbReference type="Proteomes" id="UP001652624">
    <property type="component" value="Chromosome 9"/>
</dbReference>
<evidence type="ECO:0000313" key="3">
    <source>
        <dbReference type="RefSeq" id="XP_060053030.1"/>
    </source>
</evidence>